<dbReference type="GeneID" id="19305118"/>
<keyword evidence="1" id="KW-0812">Transmembrane</keyword>
<proteinExistence type="predicted"/>
<evidence type="ECO:0000256" key="1">
    <source>
        <dbReference type="SAM" id="Phobius"/>
    </source>
</evidence>
<dbReference type="HOGENOM" id="CLU_060549_3_1_1"/>
<evidence type="ECO:0000313" key="3">
    <source>
        <dbReference type="Proteomes" id="UP000030669"/>
    </source>
</evidence>
<keyword evidence="1" id="KW-0472">Membrane</keyword>
<name>S7Q203_GLOTA</name>
<feature type="transmembrane region" description="Helical" evidence="1">
    <location>
        <begin position="48"/>
        <end position="75"/>
    </location>
</feature>
<feature type="non-terminal residue" evidence="2">
    <location>
        <position position="1"/>
    </location>
</feature>
<dbReference type="OrthoDB" id="3230658at2759"/>
<reference evidence="2 3" key="1">
    <citation type="journal article" date="2012" name="Science">
        <title>The Paleozoic origin of enzymatic lignin decomposition reconstructed from 31 fungal genomes.</title>
        <authorList>
            <person name="Floudas D."/>
            <person name="Binder M."/>
            <person name="Riley R."/>
            <person name="Barry K."/>
            <person name="Blanchette R.A."/>
            <person name="Henrissat B."/>
            <person name="Martinez A.T."/>
            <person name="Otillar R."/>
            <person name="Spatafora J.W."/>
            <person name="Yadav J.S."/>
            <person name="Aerts A."/>
            <person name="Benoit I."/>
            <person name="Boyd A."/>
            <person name="Carlson A."/>
            <person name="Copeland A."/>
            <person name="Coutinho P.M."/>
            <person name="de Vries R.P."/>
            <person name="Ferreira P."/>
            <person name="Findley K."/>
            <person name="Foster B."/>
            <person name="Gaskell J."/>
            <person name="Glotzer D."/>
            <person name="Gorecki P."/>
            <person name="Heitman J."/>
            <person name="Hesse C."/>
            <person name="Hori C."/>
            <person name="Igarashi K."/>
            <person name="Jurgens J.A."/>
            <person name="Kallen N."/>
            <person name="Kersten P."/>
            <person name="Kohler A."/>
            <person name="Kuees U."/>
            <person name="Kumar T.K.A."/>
            <person name="Kuo A."/>
            <person name="LaButti K."/>
            <person name="Larrondo L.F."/>
            <person name="Lindquist E."/>
            <person name="Ling A."/>
            <person name="Lombard V."/>
            <person name="Lucas S."/>
            <person name="Lundell T."/>
            <person name="Martin R."/>
            <person name="McLaughlin D.J."/>
            <person name="Morgenstern I."/>
            <person name="Morin E."/>
            <person name="Murat C."/>
            <person name="Nagy L.G."/>
            <person name="Nolan M."/>
            <person name="Ohm R.A."/>
            <person name="Patyshakuliyeva A."/>
            <person name="Rokas A."/>
            <person name="Ruiz-Duenas F.J."/>
            <person name="Sabat G."/>
            <person name="Salamov A."/>
            <person name="Samejima M."/>
            <person name="Schmutz J."/>
            <person name="Slot J.C."/>
            <person name="St John F."/>
            <person name="Stenlid J."/>
            <person name="Sun H."/>
            <person name="Sun S."/>
            <person name="Syed K."/>
            <person name="Tsang A."/>
            <person name="Wiebenga A."/>
            <person name="Young D."/>
            <person name="Pisabarro A."/>
            <person name="Eastwood D.C."/>
            <person name="Martin F."/>
            <person name="Cullen D."/>
            <person name="Grigoriev I.V."/>
            <person name="Hibbett D.S."/>
        </authorList>
    </citation>
    <scope>NUCLEOTIDE SEQUENCE [LARGE SCALE GENOMIC DNA]</scope>
    <source>
        <strain evidence="2 3">ATCC 11539</strain>
    </source>
</reference>
<evidence type="ECO:0000313" key="2">
    <source>
        <dbReference type="EMBL" id="EPQ53552.1"/>
    </source>
</evidence>
<dbReference type="AlphaFoldDB" id="S7Q203"/>
<dbReference type="Proteomes" id="UP000030669">
    <property type="component" value="Unassembled WGS sequence"/>
</dbReference>
<dbReference type="EMBL" id="KB469305">
    <property type="protein sequence ID" value="EPQ53552.1"/>
    <property type="molecule type" value="Genomic_DNA"/>
</dbReference>
<dbReference type="eggNOG" id="ENOG502SNBK">
    <property type="taxonomic scope" value="Eukaryota"/>
</dbReference>
<keyword evidence="1" id="KW-1133">Transmembrane helix</keyword>
<accession>S7Q203</accession>
<keyword evidence="3" id="KW-1185">Reference proteome</keyword>
<dbReference type="KEGG" id="gtr:GLOTRDRAFT_24191"/>
<feature type="transmembrane region" description="Helical" evidence="1">
    <location>
        <begin position="148"/>
        <end position="166"/>
    </location>
</feature>
<dbReference type="RefSeq" id="XP_007867691.1">
    <property type="nucleotide sequence ID" value="XM_007869500.1"/>
</dbReference>
<dbReference type="OMA" id="VHESHIS"/>
<feature type="non-terminal residue" evidence="2">
    <location>
        <position position="201"/>
    </location>
</feature>
<organism evidence="2 3">
    <name type="scientific">Gloeophyllum trabeum (strain ATCC 11539 / FP-39264 / Madison 617)</name>
    <name type="common">Brown rot fungus</name>
    <dbReference type="NCBI Taxonomy" id="670483"/>
    <lineage>
        <taxon>Eukaryota</taxon>
        <taxon>Fungi</taxon>
        <taxon>Dikarya</taxon>
        <taxon>Basidiomycota</taxon>
        <taxon>Agaricomycotina</taxon>
        <taxon>Agaricomycetes</taxon>
        <taxon>Gloeophyllales</taxon>
        <taxon>Gloeophyllaceae</taxon>
        <taxon>Gloeophyllum</taxon>
    </lineage>
</organism>
<protein>
    <submittedName>
        <fullName evidence="2">Uncharacterized protein</fullName>
    </submittedName>
</protein>
<feature type="transmembrane region" description="Helical" evidence="1">
    <location>
        <begin position="18"/>
        <end position="36"/>
    </location>
</feature>
<gene>
    <name evidence="2" type="ORF">GLOTRDRAFT_24191</name>
</gene>
<dbReference type="STRING" id="670483.S7Q203"/>
<sequence>TPVYPVGTSSQCQAVQEALGWCYVVAAPSAALLFYFRITAIFAFHRPVVLFFSFLWLGVVAGAFTVPFSVTVAQIGETRRCVDVDVASYSSSTVIINWINDTLIFSAITWKLLSSSMVEQTWKGRMRSFVSGAGFSELTRAVLQGGQMYYLVTVGFNIVTIIGLLAPIPATFHALFTVPNLALQNAMACRVYRQLKLGIIR</sequence>